<feature type="active site" description="Charge relay system" evidence="5">
    <location>
        <position position="236"/>
    </location>
</feature>
<evidence type="ECO:0000256" key="6">
    <source>
        <dbReference type="RuleBase" id="RU003355"/>
    </source>
</evidence>
<evidence type="ECO:0000256" key="4">
    <source>
        <dbReference type="ARBA" id="ARBA00022825"/>
    </source>
</evidence>
<dbReference type="RefSeq" id="WP_284302383.1">
    <property type="nucleotide sequence ID" value="NZ_BSUO01000001.1"/>
</dbReference>
<evidence type="ECO:0000313" key="11">
    <source>
        <dbReference type="Proteomes" id="UP001157126"/>
    </source>
</evidence>
<evidence type="ECO:0000256" key="8">
    <source>
        <dbReference type="SAM" id="SignalP"/>
    </source>
</evidence>
<feature type="active site" description="Charge relay system" evidence="5">
    <location>
        <position position="194"/>
    </location>
</feature>
<evidence type="ECO:0000313" key="10">
    <source>
        <dbReference type="EMBL" id="GMA38301.1"/>
    </source>
</evidence>
<dbReference type="EMBL" id="BSUO01000001">
    <property type="protein sequence ID" value="GMA38301.1"/>
    <property type="molecule type" value="Genomic_DNA"/>
</dbReference>
<dbReference type="InterPro" id="IPR036852">
    <property type="entry name" value="Peptidase_S8/S53_dom_sf"/>
</dbReference>
<dbReference type="PRINTS" id="PR00723">
    <property type="entry name" value="SUBTILISIN"/>
</dbReference>
<comment type="similarity">
    <text evidence="1 5 6">Belongs to the peptidase S8 family.</text>
</comment>
<dbReference type="Pfam" id="PF00082">
    <property type="entry name" value="Peptidase_S8"/>
    <property type="match status" value="1"/>
</dbReference>
<evidence type="ECO:0000259" key="9">
    <source>
        <dbReference type="Pfam" id="PF00082"/>
    </source>
</evidence>
<dbReference type="PROSITE" id="PS00137">
    <property type="entry name" value="SUBTILASE_HIS"/>
    <property type="match status" value="1"/>
</dbReference>
<keyword evidence="11" id="KW-1185">Reference proteome</keyword>
<sequence>MSSSTRITRLGLTLTAVGTLLVPALTAQAVPAAPAAPQASTPVPIVYPEGQTMSYVVNVGKVNHGQMLKAERAVKAAGGTVVQRWPEIGVIVVQSTKSRFLETLRADRKSGIESAGPTRTVPVSEAPGSDAGRALPPGHRKLADFEGAYTGDASPAAGTLDPFEPEQWNNAMIKADQAHKITDGDRKVTVAIVDSGIEANHPDLAQNIVPSLSVNCTGGGVTDTSATGWQATTSYHGTHVAGTVAAARNDVGMVGVAPAVKLASVKVVNDDGFIYPEYAICGIMWTAQKQIPVANHSYYVDPFEFWCGDQRDQAPVMEALRRAYAFADKRGVVSAAAAGNSAYDLANKTTNDSSPNDSTPIQRQINKTCKDLPTELPGVVTVSAVQQDGNLASFSNFGDGVIDVAAPGRSILSTVTGNRWGRASGTSMASPHVAGVLALLKGTHPNASPAQLVSLLKSQATNKPCPAGDARCTGTAQYNGFYGEGIVDALKAVQK</sequence>
<dbReference type="InterPro" id="IPR000209">
    <property type="entry name" value="Peptidase_S8/S53_dom"/>
</dbReference>
<dbReference type="Gene3D" id="3.40.50.200">
    <property type="entry name" value="Peptidase S8/S53 domain"/>
    <property type="match status" value="1"/>
</dbReference>
<feature type="active site" description="Charge relay system" evidence="5">
    <location>
        <position position="427"/>
    </location>
</feature>
<dbReference type="InterPro" id="IPR015500">
    <property type="entry name" value="Peptidase_S8_subtilisin-rel"/>
</dbReference>
<feature type="chain" id="PRO_5046577293" evidence="8">
    <location>
        <begin position="30"/>
        <end position="495"/>
    </location>
</feature>
<dbReference type="PROSITE" id="PS51892">
    <property type="entry name" value="SUBTILASE"/>
    <property type="match status" value="1"/>
</dbReference>
<evidence type="ECO:0000256" key="3">
    <source>
        <dbReference type="ARBA" id="ARBA00022801"/>
    </source>
</evidence>
<evidence type="ECO:0000256" key="7">
    <source>
        <dbReference type="SAM" id="MobiDB-lite"/>
    </source>
</evidence>
<feature type="signal peptide" evidence="8">
    <location>
        <begin position="1"/>
        <end position="29"/>
    </location>
</feature>
<keyword evidence="8" id="KW-0732">Signal</keyword>
<name>A0ABQ6ILI8_9MICO</name>
<proteinExistence type="inferred from homology"/>
<keyword evidence="3 5" id="KW-0378">Hydrolase</keyword>
<dbReference type="PANTHER" id="PTHR43806:SF11">
    <property type="entry name" value="CEREVISIN-RELATED"/>
    <property type="match status" value="1"/>
</dbReference>
<dbReference type="PROSITE" id="PS00138">
    <property type="entry name" value="SUBTILASE_SER"/>
    <property type="match status" value="1"/>
</dbReference>
<dbReference type="InterPro" id="IPR050131">
    <property type="entry name" value="Peptidase_S8_subtilisin-like"/>
</dbReference>
<feature type="domain" description="Peptidase S8/S53" evidence="9">
    <location>
        <begin position="186"/>
        <end position="463"/>
    </location>
</feature>
<dbReference type="SUPFAM" id="SSF52743">
    <property type="entry name" value="Subtilisin-like"/>
    <property type="match status" value="1"/>
</dbReference>
<dbReference type="PROSITE" id="PS00136">
    <property type="entry name" value="SUBTILASE_ASP"/>
    <property type="match status" value="1"/>
</dbReference>
<gene>
    <name evidence="10" type="ORF">GCM10025883_03460</name>
</gene>
<keyword evidence="4 5" id="KW-0720">Serine protease</keyword>
<dbReference type="PANTHER" id="PTHR43806">
    <property type="entry name" value="PEPTIDASE S8"/>
    <property type="match status" value="1"/>
</dbReference>
<dbReference type="InterPro" id="IPR022398">
    <property type="entry name" value="Peptidase_S8_His-AS"/>
</dbReference>
<dbReference type="InterPro" id="IPR023828">
    <property type="entry name" value="Peptidase_S8_Ser-AS"/>
</dbReference>
<accession>A0ABQ6ILI8</accession>
<evidence type="ECO:0000256" key="2">
    <source>
        <dbReference type="ARBA" id="ARBA00022670"/>
    </source>
</evidence>
<organism evidence="10 11">
    <name type="scientific">Mobilicoccus caccae</name>
    <dbReference type="NCBI Taxonomy" id="1859295"/>
    <lineage>
        <taxon>Bacteria</taxon>
        <taxon>Bacillati</taxon>
        <taxon>Actinomycetota</taxon>
        <taxon>Actinomycetes</taxon>
        <taxon>Micrococcales</taxon>
        <taxon>Dermatophilaceae</taxon>
        <taxon>Mobilicoccus</taxon>
    </lineage>
</organism>
<comment type="caution">
    <text evidence="10">The sequence shown here is derived from an EMBL/GenBank/DDBJ whole genome shotgun (WGS) entry which is preliminary data.</text>
</comment>
<dbReference type="InterPro" id="IPR023827">
    <property type="entry name" value="Peptidase_S8_Asp-AS"/>
</dbReference>
<reference evidence="11" key="1">
    <citation type="journal article" date="2019" name="Int. J. Syst. Evol. Microbiol.">
        <title>The Global Catalogue of Microorganisms (GCM) 10K type strain sequencing project: providing services to taxonomists for standard genome sequencing and annotation.</title>
        <authorList>
            <consortium name="The Broad Institute Genomics Platform"/>
            <consortium name="The Broad Institute Genome Sequencing Center for Infectious Disease"/>
            <person name="Wu L."/>
            <person name="Ma J."/>
        </authorList>
    </citation>
    <scope>NUCLEOTIDE SEQUENCE [LARGE SCALE GENOMIC DNA]</scope>
    <source>
        <strain evidence="11">NBRC 113072</strain>
    </source>
</reference>
<evidence type="ECO:0000256" key="5">
    <source>
        <dbReference type="PROSITE-ProRule" id="PRU01240"/>
    </source>
</evidence>
<feature type="region of interest" description="Disordered" evidence="7">
    <location>
        <begin position="111"/>
        <end position="135"/>
    </location>
</feature>
<keyword evidence="2 5" id="KW-0645">Protease</keyword>
<dbReference type="Proteomes" id="UP001157126">
    <property type="component" value="Unassembled WGS sequence"/>
</dbReference>
<protein>
    <submittedName>
        <fullName evidence="10">Peptidase S8</fullName>
    </submittedName>
</protein>
<evidence type="ECO:0000256" key="1">
    <source>
        <dbReference type="ARBA" id="ARBA00011073"/>
    </source>
</evidence>